<evidence type="ECO:0000256" key="13">
    <source>
        <dbReference type="ARBA" id="ARBA00023329"/>
    </source>
</evidence>
<dbReference type="GO" id="GO:0005856">
    <property type="term" value="C:cytoskeleton"/>
    <property type="evidence" value="ECO:0007669"/>
    <property type="project" value="UniProtKB-SubCell"/>
</dbReference>
<dbReference type="GO" id="GO:0045010">
    <property type="term" value="P:actin nucleation"/>
    <property type="evidence" value="ECO:0007669"/>
    <property type="project" value="InterPro"/>
</dbReference>
<accession>A0A093J065</accession>
<evidence type="ECO:0000256" key="11">
    <source>
        <dbReference type="ARBA" id="ARBA00023203"/>
    </source>
</evidence>
<dbReference type="AlphaFoldDB" id="A0A093J065"/>
<evidence type="ECO:0000256" key="2">
    <source>
        <dbReference type="ARBA" id="ARBA00004245"/>
    </source>
</evidence>
<comment type="similarity">
    <text evidence="4">Belongs to the spire family.</text>
</comment>
<dbReference type="SMART" id="SM00750">
    <property type="entry name" value="KIND"/>
    <property type="match status" value="1"/>
</dbReference>
<keyword evidence="6" id="KW-1003">Cell membrane</keyword>
<evidence type="ECO:0000256" key="8">
    <source>
        <dbReference type="ARBA" id="ARBA00022737"/>
    </source>
</evidence>
<keyword evidence="12" id="KW-0206">Cytoskeleton</keyword>
<feature type="non-terminal residue" evidence="15">
    <location>
        <position position="349"/>
    </location>
</feature>
<evidence type="ECO:0000256" key="4">
    <source>
        <dbReference type="ARBA" id="ARBA00010956"/>
    </source>
</evidence>
<reference evidence="15 16" key="1">
    <citation type="submission" date="2014-04" db="EMBL/GenBank/DDBJ databases">
        <title>Genome evolution of avian class.</title>
        <authorList>
            <person name="Zhang G."/>
            <person name="Li C."/>
        </authorList>
    </citation>
    <scope>NUCLEOTIDE SEQUENCE [LARGE SCALE GENOMIC DNA]</scope>
    <source>
        <strain evidence="15">BGI_N326</strain>
    </source>
</reference>
<dbReference type="GO" id="GO:0030659">
    <property type="term" value="C:cytoplasmic vesicle membrane"/>
    <property type="evidence" value="ECO:0007669"/>
    <property type="project" value="UniProtKB-SubCell"/>
</dbReference>
<dbReference type="GO" id="GO:0036089">
    <property type="term" value="P:cleavage furrow formation"/>
    <property type="evidence" value="ECO:0007669"/>
    <property type="project" value="TreeGrafter"/>
</dbReference>
<dbReference type="GO" id="GO:0048193">
    <property type="term" value="P:Golgi vesicle transport"/>
    <property type="evidence" value="ECO:0007669"/>
    <property type="project" value="TreeGrafter"/>
</dbReference>
<dbReference type="EMBL" id="KK567617">
    <property type="protein sequence ID" value="KFW05282.1"/>
    <property type="molecule type" value="Genomic_DNA"/>
</dbReference>
<keyword evidence="10" id="KW-0472">Membrane</keyword>
<dbReference type="InterPro" id="IPR029901">
    <property type="entry name" value="Spire"/>
</dbReference>
<dbReference type="InterPro" id="IPR011019">
    <property type="entry name" value="KIND_dom"/>
</dbReference>
<keyword evidence="7" id="KW-0963">Cytoplasm</keyword>
<dbReference type="PANTHER" id="PTHR21345">
    <property type="entry name" value="SPIRE"/>
    <property type="match status" value="1"/>
</dbReference>
<protein>
    <submittedName>
        <fullName evidence="15">Protein spire 2</fullName>
    </submittedName>
</protein>
<feature type="domain" description="KIND" evidence="14">
    <location>
        <begin position="13"/>
        <end position="178"/>
    </location>
</feature>
<keyword evidence="8" id="KW-0677">Repeat</keyword>
<evidence type="ECO:0000256" key="9">
    <source>
        <dbReference type="ARBA" id="ARBA00022927"/>
    </source>
</evidence>
<evidence type="ECO:0000256" key="3">
    <source>
        <dbReference type="ARBA" id="ARBA00004413"/>
    </source>
</evidence>
<dbReference type="GO" id="GO:0030041">
    <property type="term" value="P:actin filament polymerization"/>
    <property type="evidence" value="ECO:0007669"/>
    <property type="project" value="TreeGrafter"/>
</dbReference>
<dbReference type="GO" id="GO:0005938">
    <property type="term" value="C:cell cortex"/>
    <property type="evidence" value="ECO:0007669"/>
    <property type="project" value="TreeGrafter"/>
</dbReference>
<evidence type="ECO:0000256" key="5">
    <source>
        <dbReference type="ARBA" id="ARBA00022448"/>
    </source>
</evidence>
<keyword evidence="16" id="KW-1185">Reference proteome</keyword>
<dbReference type="GO" id="GO:0051639">
    <property type="term" value="P:actin filament network formation"/>
    <property type="evidence" value="ECO:0007669"/>
    <property type="project" value="TreeGrafter"/>
</dbReference>
<dbReference type="Pfam" id="PF16474">
    <property type="entry name" value="KIND"/>
    <property type="match status" value="1"/>
</dbReference>
<name>A0A093J065_EURHL</name>
<comment type="subcellular location">
    <subcellularLocation>
        <location evidence="3">Cell membrane</location>
        <topology evidence="3">Peripheral membrane protein</topology>
        <orientation evidence="3">Cytoplasmic side</orientation>
    </subcellularLocation>
    <subcellularLocation>
        <location evidence="2">Cytoplasm</location>
        <location evidence="2">Cytoskeleton</location>
    </subcellularLocation>
    <subcellularLocation>
        <location evidence="1">Cytoplasmic vesicle membrane</location>
        <topology evidence="1">Peripheral membrane protein</topology>
        <orientation evidence="1">Cytoplasmic side</orientation>
    </subcellularLocation>
</comment>
<evidence type="ECO:0000256" key="12">
    <source>
        <dbReference type="ARBA" id="ARBA00023212"/>
    </source>
</evidence>
<keyword evidence="13" id="KW-0968">Cytoplasmic vesicle</keyword>
<dbReference type="Gene3D" id="1.10.510.10">
    <property type="entry name" value="Transferase(Phosphotransferase) domain 1"/>
    <property type="match status" value="1"/>
</dbReference>
<dbReference type="PANTHER" id="PTHR21345:SF9">
    <property type="entry name" value="KIND DOMAIN-CONTAINING PROTEIN"/>
    <property type="match status" value="1"/>
</dbReference>
<dbReference type="GO" id="GO:0005886">
    <property type="term" value="C:plasma membrane"/>
    <property type="evidence" value="ECO:0007669"/>
    <property type="project" value="UniProtKB-SubCell"/>
</dbReference>
<dbReference type="GO" id="GO:0003779">
    <property type="term" value="F:actin binding"/>
    <property type="evidence" value="ECO:0007669"/>
    <property type="project" value="UniProtKB-KW"/>
</dbReference>
<proteinExistence type="inferred from homology"/>
<keyword evidence="5" id="KW-0813">Transport</keyword>
<evidence type="ECO:0000256" key="7">
    <source>
        <dbReference type="ARBA" id="ARBA00022490"/>
    </source>
</evidence>
<gene>
    <name evidence="15" type="ORF">N326_05455</name>
</gene>
<dbReference type="GO" id="GO:0040038">
    <property type="term" value="P:polar body extrusion after meiotic divisions"/>
    <property type="evidence" value="ECO:0007669"/>
    <property type="project" value="TreeGrafter"/>
</dbReference>
<dbReference type="Proteomes" id="UP000054232">
    <property type="component" value="Unassembled WGS sequence"/>
</dbReference>
<evidence type="ECO:0000256" key="1">
    <source>
        <dbReference type="ARBA" id="ARBA00004180"/>
    </source>
</evidence>
<evidence type="ECO:0000256" key="6">
    <source>
        <dbReference type="ARBA" id="ARBA00022475"/>
    </source>
</evidence>
<dbReference type="PROSITE" id="PS51377">
    <property type="entry name" value="KIND"/>
    <property type="match status" value="1"/>
</dbReference>
<evidence type="ECO:0000313" key="15">
    <source>
        <dbReference type="EMBL" id="KFW05282.1"/>
    </source>
</evidence>
<evidence type="ECO:0000256" key="10">
    <source>
        <dbReference type="ARBA" id="ARBA00023136"/>
    </source>
</evidence>
<dbReference type="GO" id="GO:0051295">
    <property type="term" value="P:establishment of meiotic spindle localization"/>
    <property type="evidence" value="ECO:0007669"/>
    <property type="project" value="TreeGrafter"/>
</dbReference>
<sequence>MDSPQCEQRTTKVSLAEILRCFEHPISEEQAWAICFQCCRKMEQLAQGLCPPLHAVFIKGPGSIFLHADGTASFKVYHKSGKNVGSIQQSEDKLLEYLGVVIYEALDWGIDSQVERELSDPLEKLLCLMLKLDDEAMKPAVTLQDVIKVCEGHLSRPSEATSHYEMTCKTLFTEYMELQKLVTIIQTSKEVHLGSPLSYSFPLPSHTHLPAVDLALPGFSEASLWPNVICELQSGVRLRKSAERPPRSVPPKERIRSPCELLLDDIRHQRYTLRKVSDWTVVLSPPVSLLYPLALSGATICLQVLERNLKERVPEESSWHEQLMAERKQPQRLWSAAARENGSRPKGTC</sequence>
<dbReference type="GO" id="GO:0015031">
    <property type="term" value="P:protein transport"/>
    <property type="evidence" value="ECO:0007669"/>
    <property type="project" value="UniProtKB-KW"/>
</dbReference>
<organism evidence="15 16">
    <name type="scientific">Eurypyga helias</name>
    <name type="common">Sunbittern</name>
    <name type="synonym">Ardea helias</name>
    <dbReference type="NCBI Taxonomy" id="54383"/>
    <lineage>
        <taxon>Eukaryota</taxon>
        <taxon>Metazoa</taxon>
        <taxon>Chordata</taxon>
        <taxon>Craniata</taxon>
        <taxon>Vertebrata</taxon>
        <taxon>Euteleostomi</taxon>
        <taxon>Archelosauria</taxon>
        <taxon>Archosauria</taxon>
        <taxon>Dinosauria</taxon>
        <taxon>Saurischia</taxon>
        <taxon>Theropoda</taxon>
        <taxon>Coelurosauria</taxon>
        <taxon>Aves</taxon>
        <taxon>Neognathae</taxon>
        <taxon>Neoaves</taxon>
        <taxon>Phaethontimorphae</taxon>
        <taxon>Eurypygiformes</taxon>
        <taxon>Eurypygidae</taxon>
        <taxon>Eurypyga</taxon>
    </lineage>
</organism>
<evidence type="ECO:0000313" key="16">
    <source>
        <dbReference type="Proteomes" id="UP000054232"/>
    </source>
</evidence>
<evidence type="ECO:0000259" key="14">
    <source>
        <dbReference type="PROSITE" id="PS51377"/>
    </source>
</evidence>
<keyword evidence="9" id="KW-0653">Protein transport</keyword>
<dbReference type="GO" id="GO:0008017">
    <property type="term" value="F:microtubule binding"/>
    <property type="evidence" value="ECO:0007669"/>
    <property type="project" value="TreeGrafter"/>
</dbReference>
<keyword evidence="11" id="KW-0009">Actin-binding</keyword>